<dbReference type="EMBL" id="BAEP01000082">
    <property type="protein sequence ID" value="GAC26636.1"/>
    <property type="molecule type" value="Genomic_DNA"/>
</dbReference>
<name>K6YRL2_9ALTE</name>
<sequence>MKTEEQPIPGVAHQPFIHECRSDGQSFASQKPPSSPPCGNRVAATALRQPRFAQKQLGNKPSG</sequence>
<reference evidence="2 3" key="1">
    <citation type="journal article" date="2017" name="Antonie Van Leeuwenhoek">
        <title>Rhizobium rhizosphaerae sp. nov., a novel species isolated from rice rhizosphere.</title>
        <authorList>
            <person name="Zhao J.J."/>
            <person name="Zhang J."/>
            <person name="Zhang R.J."/>
            <person name="Zhang C.W."/>
            <person name="Yin H.Q."/>
            <person name="Zhang X.X."/>
        </authorList>
    </citation>
    <scope>NUCLEOTIDE SEQUENCE [LARGE SCALE GENOMIC DNA]</scope>
    <source>
        <strain evidence="2 3">KMM 241</strain>
    </source>
</reference>
<dbReference type="AlphaFoldDB" id="K6YRL2"/>
<feature type="region of interest" description="Disordered" evidence="1">
    <location>
        <begin position="22"/>
        <end position="41"/>
    </location>
</feature>
<feature type="compositionally biased region" description="Polar residues" evidence="1">
    <location>
        <begin position="23"/>
        <end position="32"/>
    </location>
</feature>
<proteinExistence type="predicted"/>
<gene>
    <name evidence="2" type="ORF">GMES_4370</name>
</gene>
<accession>K6YRL2</accession>
<evidence type="ECO:0000313" key="2">
    <source>
        <dbReference type="EMBL" id="GAC26636.1"/>
    </source>
</evidence>
<dbReference type="Proteomes" id="UP000006263">
    <property type="component" value="Unassembled WGS sequence"/>
</dbReference>
<organism evidence="2 3">
    <name type="scientific">Paraglaciecola mesophila KMM 241</name>
    <dbReference type="NCBI Taxonomy" id="1128912"/>
    <lineage>
        <taxon>Bacteria</taxon>
        <taxon>Pseudomonadati</taxon>
        <taxon>Pseudomonadota</taxon>
        <taxon>Gammaproteobacteria</taxon>
        <taxon>Alteromonadales</taxon>
        <taxon>Alteromonadaceae</taxon>
        <taxon>Paraglaciecola</taxon>
    </lineage>
</organism>
<evidence type="ECO:0000256" key="1">
    <source>
        <dbReference type="SAM" id="MobiDB-lite"/>
    </source>
</evidence>
<protein>
    <submittedName>
        <fullName evidence="2">Uncharacterized protein</fullName>
    </submittedName>
</protein>
<evidence type="ECO:0000313" key="3">
    <source>
        <dbReference type="Proteomes" id="UP000006263"/>
    </source>
</evidence>
<comment type="caution">
    <text evidence="2">The sequence shown here is derived from an EMBL/GenBank/DDBJ whole genome shotgun (WGS) entry which is preliminary data.</text>
</comment>